<dbReference type="Proteomes" id="UP000275199">
    <property type="component" value="Unassembled WGS sequence"/>
</dbReference>
<keyword evidence="2" id="KW-1185">Reference proteome</keyword>
<evidence type="ECO:0000313" key="2">
    <source>
        <dbReference type="Proteomes" id="UP000275199"/>
    </source>
</evidence>
<proteinExistence type="predicted"/>
<gene>
    <name evidence="1" type="ORF">EF096_15710</name>
</gene>
<dbReference type="EMBL" id="RKKU01000024">
    <property type="protein sequence ID" value="ROZ82106.1"/>
    <property type="molecule type" value="Genomic_DNA"/>
</dbReference>
<evidence type="ECO:0000313" key="1">
    <source>
        <dbReference type="EMBL" id="ROZ82106.1"/>
    </source>
</evidence>
<reference evidence="1 2" key="1">
    <citation type="submission" date="2018-11" db="EMBL/GenBank/DDBJ databases">
        <authorList>
            <person name="Jang G.I."/>
            <person name="Hwang C.Y."/>
        </authorList>
    </citation>
    <scope>NUCLEOTIDE SEQUENCE [LARGE SCALE GENOMIC DNA]</scope>
    <source>
        <strain evidence="1 2">SSM26</strain>
    </source>
</reference>
<dbReference type="RefSeq" id="WP_123890740.1">
    <property type="nucleotide sequence ID" value="NZ_RKKU01000024.1"/>
</dbReference>
<organism evidence="1 2">
    <name type="scientific">Pseudomonas neustonica</name>
    <dbReference type="NCBI Taxonomy" id="2487346"/>
    <lineage>
        <taxon>Bacteria</taxon>
        <taxon>Pseudomonadati</taxon>
        <taxon>Pseudomonadota</taxon>
        <taxon>Gammaproteobacteria</taxon>
        <taxon>Pseudomonadales</taxon>
        <taxon>Pseudomonadaceae</taxon>
        <taxon>Pseudomonas</taxon>
    </lineage>
</organism>
<protein>
    <recommendedName>
        <fullName evidence="3">YcaO domain-containing protein</fullName>
    </recommendedName>
</protein>
<evidence type="ECO:0008006" key="3">
    <source>
        <dbReference type="Google" id="ProtNLM"/>
    </source>
</evidence>
<sequence length="146" mass="15759">MIEVVERALIAWGHEYRTRGTVAALPCTLGAAIDNQGVMIRSTGNGAGGGAVGLASGELGAVGAAVEAALVQLRQPEMVGGKGKVGIELSKLARVRYLPDPMPLVEHQMRRMEWRSSETYRSKLHQLHVLLEPLLLAELPWLKRSA</sequence>
<name>A0ABX9XHS4_9PSED</name>
<comment type="caution">
    <text evidence="1">The sequence shown here is derived from an EMBL/GenBank/DDBJ whole genome shotgun (WGS) entry which is preliminary data.</text>
</comment>
<accession>A0ABX9XHS4</accession>